<dbReference type="Proteomes" id="UP000466431">
    <property type="component" value="Chromosome"/>
</dbReference>
<reference evidence="2 3" key="1">
    <citation type="journal article" date="2019" name="Emerg. Microbes Infect.">
        <title>Comprehensive subspecies identification of 175 nontuberculous mycobacteria species based on 7547 genomic profiles.</title>
        <authorList>
            <person name="Matsumoto Y."/>
            <person name="Kinjo T."/>
            <person name="Motooka D."/>
            <person name="Nabeya D."/>
            <person name="Jung N."/>
            <person name="Uechi K."/>
            <person name="Horii T."/>
            <person name="Iida T."/>
            <person name="Fujita J."/>
            <person name="Nakamura S."/>
        </authorList>
    </citation>
    <scope>NUCLEOTIDE SEQUENCE [LARGE SCALE GENOMIC DNA]</scope>
    <source>
        <strain evidence="2 3">JCM 18439</strain>
    </source>
</reference>
<evidence type="ECO:0000313" key="3">
    <source>
        <dbReference type="Proteomes" id="UP000466431"/>
    </source>
</evidence>
<feature type="region of interest" description="Disordered" evidence="1">
    <location>
        <begin position="1"/>
        <end position="68"/>
    </location>
</feature>
<protein>
    <recommendedName>
        <fullName evidence="4">Secretion protein EccK</fullName>
    </recommendedName>
</protein>
<sequence>MPAGQPAAPPPLSDAPAATQPSQAPSAAASTTSGGPAPVAPPPTAAAPAPAPPVQLGPPATPPPAAPVAPAVPAGPGIPPAAAAAGSGTVGAPAPVPVSAARAQREAVAAATLRRSGSDPAQLAHRIAAALNVGNTDMGFFWVTGLAKDGTIVVANNYGLGYIPEGVNLPERVTMATADESIPANVRGSWTTYPILALHGWSQQHNTDLRAVIATEDQFKGFDAGAPKIVLRPDDIPENGRMEGRHRLQVISPEAATKLAAIAPSGLTEVLPPPPADATPPDDNRALLWFEVFRPLLSNTPERSQVQLQHFVTYADHAQELALHKAHTATEVADQRAAIADWIYWQHLSVLNSEAITTNATV</sequence>
<dbReference type="AlphaFoldDB" id="A0A7I7RJM9"/>
<proteinExistence type="predicted"/>
<dbReference type="KEGG" id="mcee:MCEL_30520"/>
<dbReference type="EMBL" id="AP022591">
    <property type="protein sequence ID" value="BBY44757.1"/>
    <property type="molecule type" value="Genomic_DNA"/>
</dbReference>
<feature type="compositionally biased region" description="Low complexity" evidence="1">
    <location>
        <begin position="14"/>
        <end position="37"/>
    </location>
</feature>
<name>A0A7I7RJM9_MYCCF</name>
<evidence type="ECO:0008006" key="4">
    <source>
        <dbReference type="Google" id="ProtNLM"/>
    </source>
</evidence>
<keyword evidence="3" id="KW-1185">Reference proteome</keyword>
<accession>A0A7I7RJM9</accession>
<gene>
    <name evidence="2" type="ORF">MCEL_30520</name>
</gene>
<feature type="compositionally biased region" description="Pro residues" evidence="1">
    <location>
        <begin position="38"/>
        <end position="67"/>
    </location>
</feature>
<dbReference type="RefSeq" id="WP_234806195.1">
    <property type="nucleotide sequence ID" value="NZ_AP022591.1"/>
</dbReference>
<organism evidence="2 3">
    <name type="scientific">Mycolicibacterium celeriflavum</name>
    <name type="common">Mycobacterium celeriflavum</name>
    <dbReference type="NCBI Taxonomy" id="1249101"/>
    <lineage>
        <taxon>Bacteria</taxon>
        <taxon>Bacillati</taxon>
        <taxon>Actinomycetota</taxon>
        <taxon>Actinomycetes</taxon>
        <taxon>Mycobacteriales</taxon>
        <taxon>Mycobacteriaceae</taxon>
        <taxon>Mycolicibacterium</taxon>
    </lineage>
</organism>
<evidence type="ECO:0000256" key="1">
    <source>
        <dbReference type="SAM" id="MobiDB-lite"/>
    </source>
</evidence>
<evidence type="ECO:0000313" key="2">
    <source>
        <dbReference type="EMBL" id="BBY44757.1"/>
    </source>
</evidence>